<dbReference type="Proteomes" id="UP000193144">
    <property type="component" value="Unassembled WGS sequence"/>
</dbReference>
<dbReference type="OrthoDB" id="5314997at2759"/>
<evidence type="ECO:0008006" key="3">
    <source>
        <dbReference type="Google" id="ProtNLM"/>
    </source>
</evidence>
<dbReference type="EMBL" id="MCFA01000056">
    <property type="protein sequence ID" value="ORY11911.1"/>
    <property type="molecule type" value="Genomic_DNA"/>
</dbReference>
<comment type="caution">
    <text evidence="1">The sequence shown here is derived from an EMBL/GenBank/DDBJ whole genome shotgun (WGS) entry which is preliminary data.</text>
</comment>
<evidence type="ECO:0000313" key="1">
    <source>
        <dbReference type="EMBL" id="ORY11911.1"/>
    </source>
</evidence>
<gene>
    <name evidence="1" type="ORF">BCR34DRAFT_587592</name>
</gene>
<accession>A0A1Y1ZNS6</accession>
<organism evidence="1 2">
    <name type="scientific">Clohesyomyces aquaticus</name>
    <dbReference type="NCBI Taxonomy" id="1231657"/>
    <lineage>
        <taxon>Eukaryota</taxon>
        <taxon>Fungi</taxon>
        <taxon>Dikarya</taxon>
        <taxon>Ascomycota</taxon>
        <taxon>Pezizomycotina</taxon>
        <taxon>Dothideomycetes</taxon>
        <taxon>Pleosporomycetidae</taxon>
        <taxon>Pleosporales</taxon>
        <taxon>Lindgomycetaceae</taxon>
        <taxon>Clohesyomyces</taxon>
    </lineage>
</organism>
<keyword evidence="2" id="KW-1185">Reference proteome</keyword>
<protein>
    <recommendedName>
        <fullName evidence="3">F-box domain-containing protein</fullName>
    </recommendedName>
</protein>
<name>A0A1Y1ZNS6_9PLEO</name>
<reference evidence="1 2" key="1">
    <citation type="submission" date="2016-07" db="EMBL/GenBank/DDBJ databases">
        <title>Pervasive Adenine N6-methylation of Active Genes in Fungi.</title>
        <authorList>
            <consortium name="DOE Joint Genome Institute"/>
            <person name="Mondo S.J."/>
            <person name="Dannebaum R.O."/>
            <person name="Kuo R.C."/>
            <person name="Labutti K."/>
            <person name="Haridas S."/>
            <person name="Kuo A."/>
            <person name="Salamov A."/>
            <person name="Ahrendt S.R."/>
            <person name="Lipzen A."/>
            <person name="Sullivan W."/>
            <person name="Andreopoulos W.B."/>
            <person name="Clum A."/>
            <person name="Lindquist E."/>
            <person name="Daum C."/>
            <person name="Ramamoorthy G.K."/>
            <person name="Gryganskyi A."/>
            <person name="Culley D."/>
            <person name="Magnuson J.K."/>
            <person name="James T.Y."/>
            <person name="O'Malley M.A."/>
            <person name="Stajich J.E."/>
            <person name="Spatafora J.W."/>
            <person name="Visel A."/>
            <person name="Grigoriev I.V."/>
        </authorList>
    </citation>
    <scope>NUCLEOTIDE SEQUENCE [LARGE SCALE GENOMIC DNA]</scope>
    <source>
        <strain evidence="1 2">CBS 115471</strain>
    </source>
</reference>
<sequence length="257" mass="30132">MSESRKTQLRAFVFLQLPAEIRVMVYELLHIHTIRETLPGKMHPQDKKGSIVIIRRALPIQLLATCRLIEHEAKDILLPRVAKVRSCTDLPKIAIPHNPIRFFKLGGRGTRAASHSLMRALRDWLTILQSNSNACFHTWKDYQDTIPYFDKLHYETGLFKFIQQTGIIMENRRNTTSDTGSFHPLMLKKWSQRTFEDGEDWANEMLREPIRCEMLIRQEDAVECVVRMDWDLLEQKVYVHVGEACHMDGWMETEELD</sequence>
<proteinExistence type="predicted"/>
<dbReference type="AlphaFoldDB" id="A0A1Y1ZNS6"/>
<evidence type="ECO:0000313" key="2">
    <source>
        <dbReference type="Proteomes" id="UP000193144"/>
    </source>
</evidence>